<feature type="region of interest" description="Disordered" evidence="1">
    <location>
        <begin position="31"/>
        <end position="50"/>
    </location>
</feature>
<reference evidence="4" key="1">
    <citation type="journal article" date="2019" name="Int. J. Syst. Evol. Microbiol.">
        <title>The Global Catalogue of Microorganisms (GCM) 10K type strain sequencing project: providing services to taxonomists for standard genome sequencing and annotation.</title>
        <authorList>
            <consortium name="The Broad Institute Genomics Platform"/>
            <consortium name="The Broad Institute Genome Sequencing Center for Infectious Disease"/>
            <person name="Wu L."/>
            <person name="Ma J."/>
        </authorList>
    </citation>
    <scope>NUCLEOTIDE SEQUENCE [LARGE SCALE GENOMIC DNA]</scope>
    <source>
        <strain evidence="4">KCTC 33849</strain>
    </source>
</reference>
<dbReference type="Proteomes" id="UP001597540">
    <property type="component" value="Unassembled WGS sequence"/>
</dbReference>
<feature type="region of interest" description="Disordered" evidence="1">
    <location>
        <begin position="65"/>
        <end position="118"/>
    </location>
</feature>
<feature type="transmembrane region" description="Helical" evidence="2">
    <location>
        <begin position="7"/>
        <end position="26"/>
    </location>
</feature>
<proteinExistence type="predicted"/>
<gene>
    <name evidence="3" type="ORF">ACFSVM_18415</name>
</gene>
<keyword evidence="2" id="KW-0812">Transmembrane</keyword>
<sequence>MKNKRQTIWLVSMLSLMVVLSAYYLFTDDSGSSNQTAESGQMSNAEEASAQNTLEGLVLNEVVTEEPATGEQTDETGAPVNTSEEPAATGEETEAAAPSTEGTGTETEAATEEAKTDEDVLNQLETQDDPNSAITVFENYQWERSSENSKLENELTAAASDATKTPEENAKALEQLRILEEKNEKILGIEEQLSQQYANAIVQEEEDEYKVVVISEKLEAIDAVNIVDLVISELDVTQDKVRVQYVKE</sequence>
<keyword evidence="2" id="KW-1133">Transmembrane helix</keyword>
<protein>
    <submittedName>
        <fullName evidence="3">SpoIIIAH-like family protein</fullName>
    </submittedName>
</protein>
<dbReference type="Gene3D" id="1.10.287.4300">
    <property type="entry name" value="Stage III sporulation protein AH-like"/>
    <property type="match status" value="1"/>
</dbReference>
<feature type="compositionally biased region" description="Basic and acidic residues" evidence="1">
    <location>
        <begin position="144"/>
        <end position="153"/>
    </location>
</feature>
<feature type="compositionally biased region" description="Low complexity" evidence="1">
    <location>
        <begin position="82"/>
        <end position="108"/>
    </location>
</feature>
<organism evidence="3 4">
    <name type="scientific">Paenibacillus shunpengii</name>
    <dbReference type="NCBI Taxonomy" id="2054424"/>
    <lineage>
        <taxon>Bacteria</taxon>
        <taxon>Bacillati</taxon>
        <taxon>Bacillota</taxon>
        <taxon>Bacilli</taxon>
        <taxon>Bacillales</taxon>
        <taxon>Paenibacillaceae</taxon>
        <taxon>Paenibacillus</taxon>
    </lineage>
</organism>
<evidence type="ECO:0000313" key="4">
    <source>
        <dbReference type="Proteomes" id="UP001597540"/>
    </source>
</evidence>
<feature type="region of interest" description="Disordered" evidence="1">
    <location>
        <begin position="144"/>
        <end position="168"/>
    </location>
</feature>
<evidence type="ECO:0000256" key="1">
    <source>
        <dbReference type="SAM" id="MobiDB-lite"/>
    </source>
</evidence>
<dbReference type="Pfam" id="PF12685">
    <property type="entry name" value="SpoIIIAH"/>
    <property type="match status" value="1"/>
</dbReference>
<dbReference type="EMBL" id="JBHUMJ010000004">
    <property type="protein sequence ID" value="MFD2702442.1"/>
    <property type="molecule type" value="Genomic_DNA"/>
</dbReference>
<evidence type="ECO:0000313" key="3">
    <source>
        <dbReference type="EMBL" id="MFD2702442.1"/>
    </source>
</evidence>
<accession>A0ABW5SU47</accession>
<dbReference type="InterPro" id="IPR038503">
    <property type="entry name" value="SpoIIIAH_sf"/>
</dbReference>
<dbReference type="InterPro" id="IPR024232">
    <property type="entry name" value="SpoIIIAH"/>
</dbReference>
<name>A0ABW5SU47_9BACL</name>
<comment type="caution">
    <text evidence="3">The sequence shown here is derived from an EMBL/GenBank/DDBJ whole genome shotgun (WGS) entry which is preliminary data.</text>
</comment>
<keyword evidence="2" id="KW-0472">Membrane</keyword>
<keyword evidence="4" id="KW-1185">Reference proteome</keyword>
<evidence type="ECO:0000256" key="2">
    <source>
        <dbReference type="SAM" id="Phobius"/>
    </source>
</evidence>
<dbReference type="RefSeq" id="WP_379263794.1">
    <property type="nucleotide sequence ID" value="NZ_JBHUMJ010000004.1"/>
</dbReference>